<sequence length="139" mass="15281">RVARAVDASAFPWNGTRERAYFYQADPANMHGHMSNFDLIVAWNVLERSYRPTAIPAHLLSRLNRGGMLIIGGHFEFNETLSARETWITGNKQDALVALLGGAAAVEVVGEPIVLHAAYPESETNAKLKKLVLIAVVKK</sequence>
<dbReference type="VEuPathDB" id="TriTrypDB:BSAL_26135"/>
<dbReference type="OrthoDB" id="506498at2759"/>
<keyword evidence="2" id="KW-1185">Reference proteome</keyword>
<name>A0A0S4JFJ2_BODSA</name>
<protein>
    <recommendedName>
        <fullName evidence="3">Methyltransferase</fullName>
    </recommendedName>
</protein>
<dbReference type="InterPro" id="IPR029063">
    <property type="entry name" value="SAM-dependent_MTases_sf"/>
</dbReference>
<dbReference type="EMBL" id="CYKH01001814">
    <property type="protein sequence ID" value="CUG90323.1"/>
    <property type="molecule type" value="Genomic_DNA"/>
</dbReference>
<feature type="non-terminal residue" evidence="1">
    <location>
        <position position="1"/>
    </location>
</feature>
<dbReference type="SUPFAM" id="SSF53335">
    <property type="entry name" value="S-adenosyl-L-methionine-dependent methyltransferases"/>
    <property type="match status" value="1"/>
</dbReference>
<reference evidence="2" key="1">
    <citation type="submission" date="2015-09" db="EMBL/GenBank/DDBJ databases">
        <authorList>
            <consortium name="Pathogen Informatics"/>
        </authorList>
    </citation>
    <scope>NUCLEOTIDE SEQUENCE [LARGE SCALE GENOMIC DNA]</scope>
    <source>
        <strain evidence="2">Lake Konstanz</strain>
    </source>
</reference>
<proteinExistence type="predicted"/>
<evidence type="ECO:0000313" key="1">
    <source>
        <dbReference type="EMBL" id="CUG90323.1"/>
    </source>
</evidence>
<dbReference type="Proteomes" id="UP000051952">
    <property type="component" value="Unassembled WGS sequence"/>
</dbReference>
<accession>A0A0S4JFJ2</accession>
<gene>
    <name evidence="1" type="ORF">BSAL_26135</name>
</gene>
<organism evidence="1 2">
    <name type="scientific">Bodo saltans</name>
    <name type="common">Flagellated protozoan</name>
    <dbReference type="NCBI Taxonomy" id="75058"/>
    <lineage>
        <taxon>Eukaryota</taxon>
        <taxon>Discoba</taxon>
        <taxon>Euglenozoa</taxon>
        <taxon>Kinetoplastea</taxon>
        <taxon>Metakinetoplastina</taxon>
        <taxon>Eubodonida</taxon>
        <taxon>Bodonidae</taxon>
        <taxon>Bodo</taxon>
    </lineage>
</organism>
<evidence type="ECO:0008006" key="3">
    <source>
        <dbReference type="Google" id="ProtNLM"/>
    </source>
</evidence>
<dbReference type="AlphaFoldDB" id="A0A0S4JFJ2"/>
<evidence type="ECO:0000313" key="2">
    <source>
        <dbReference type="Proteomes" id="UP000051952"/>
    </source>
</evidence>